<dbReference type="EMBL" id="JYDT01001879">
    <property type="protein sequence ID" value="KRY63929.1"/>
    <property type="molecule type" value="Genomic_DNA"/>
</dbReference>
<dbReference type="AlphaFoldDB" id="A0A0V1DQP2"/>
<comment type="caution">
    <text evidence="1">The sequence shown here is derived from an EMBL/GenBank/DDBJ whole genome shotgun (WGS) entry which is preliminary data.</text>
</comment>
<proteinExistence type="predicted"/>
<dbReference type="Proteomes" id="UP000054995">
    <property type="component" value="Unassembled WGS sequence"/>
</dbReference>
<evidence type="ECO:0000313" key="2">
    <source>
        <dbReference type="Proteomes" id="UP000054995"/>
    </source>
</evidence>
<protein>
    <submittedName>
        <fullName evidence="1">Uncharacterized protein</fullName>
    </submittedName>
</protein>
<keyword evidence="2" id="KW-1185">Reference proteome</keyword>
<sequence length="33" mass="3907">MSSMSFRSKHRPLCTYWVLVSSPENLSTLHPEW</sequence>
<accession>A0A0V1DQP2</accession>
<evidence type="ECO:0000313" key="1">
    <source>
        <dbReference type="EMBL" id="KRY63929.1"/>
    </source>
</evidence>
<gene>
    <name evidence="1" type="ORF">T4D_2687</name>
</gene>
<organism evidence="1 2">
    <name type="scientific">Trichinella pseudospiralis</name>
    <name type="common">Parasitic roundworm</name>
    <dbReference type="NCBI Taxonomy" id="6337"/>
    <lineage>
        <taxon>Eukaryota</taxon>
        <taxon>Metazoa</taxon>
        <taxon>Ecdysozoa</taxon>
        <taxon>Nematoda</taxon>
        <taxon>Enoplea</taxon>
        <taxon>Dorylaimia</taxon>
        <taxon>Trichinellida</taxon>
        <taxon>Trichinellidae</taxon>
        <taxon>Trichinella</taxon>
    </lineage>
</organism>
<name>A0A0V1DQP2_TRIPS</name>
<reference evidence="1 2" key="1">
    <citation type="submission" date="2015-01" db="EMBL/GenBank/DDBJ databases">
        <title>Evolution of Trichinella species and genotypes.</title>
        <authorList>
            <person name="Korhonen P.K."/>
            <person name="Edoardo P."/>
            <person name="Giuseppe L.R."/>
            <person name="Gasser R.B."/>
        </authorList>
    </citation>
    <scope>NUCLEOTIDE SEQUENCE [LARGE SCALE GENOMIC DNA]</scope>
    <source>
        <strain evidence="1">ISS470</strain>
    </source>
</reference>